<organism evidence="2">
    <name type="scientific">viral metagenome</name>
    <dbReference type="NCBI Taxonomy" id="1070528"/>
    <lineage>
        <taxon>unclassified sequences</taxon>
        <taxon>metagenomes</taxon>
        <taxon>organismal metagenomes</taxon>
    </lineage>
</organism>
<feature type="domain" description="EF-hand" evidence="1">
    <location>
        <begin position="117"/>
        <end position="145"/>
    </location>
</feature>
<dbReference type="InterPro" id="IPR018247">
    <property type="entry name" value="EF_Hand_1_Ca_BS"/>
</dbReference>
<proteinExistence type="predicted"/>
<dbReference type="Pfam" id="PF13499">
    <property type="entry name" value="EF-hand_7"/>
    <property type="match status" value="1"/>
</dbReference>
<name>A0A6C0AZS3_9ZZZZ</name>
<dbReference type="SUPFAM" id="SSF47473">
    <property type="entry name" value="EF-hand"/>
    <property type="match status" value="1"/>
</dbReference>
<dbReference type="PROSITE" id="PS00018">
    <property type="entry name" value="EF_HAND_1"/>
    <property type="match status" value="2"/>
</dbReference>
<accession>A0A6C0AZS3</accession>
<dbReference type="AlphaFoldDB" id="A0A6C0AZS3"/>
<evidence type="ECO:0000259" key="1">
    <source>
        <dbReference type="PROSITE" id="PS50222"/>
    </source>
</evidence>
<dbReference type="InterPro" id="IPR002048">
    <property type="entry name" value="EF_hand_dom"/>
</dbReference>
<evidence type="ECO:0000313" key="2">
    <source>
        <dbReference type="EMBL" id="QHS84790.1"/>
    </source>
</evidence>
<reference evidence="2" key="1">
    <citation type="journal article" date="2020" name="Nature">
        <title>Giant virus diversity and host interactions through global metagenomics.</title>
        <authorList>
            <person name="Schulz F."/>
            <person name="Roux S."/>
            <person name="Paez-Espino D."/>
            <person name="Jungbluth S."/>
            <person name="Walsh D.A."/>
            <person name="Denef V.J."/>
            <person name="McMahon K.D."/>
            <person name="Konstantinidis K.T."/>
            <person name="Eloe-Fadrosh E.A."/>
            <person name="Kyrpides N.C."/>
            <person name="Woyke T."/>
        </authorList>
    </citation>
    <scope>NUCLEOTIDE SEQUENCE</scope>
    <source>
        <strain evidence="2">GVMAG-S-ERX556022-25</strain>
    </source>
</reference>
<dbReference type="InterPro" id="IPR011992">
    <property type="entry name" value="EF-hand-dom_pair"/>
</dbReference>
<sequence length="208" mass="24714">MIANIPKYRVNEIIKIYESCKHTFVNETRIRRSRFINILRAYYRWENKETICHMFDTIIQPRDKKYMTTIYLKKIKKEYGAIVSELFSAIDKNDDGSIDLNEFKYAVKSLNNYIPYDLFDTADTNSDGILDKNEFYRIVASTPELRNNFDTIIKNTIHKNQEKEYKSRCRIFKNDITGRRPSLLDIRDINNICSIDVPLYDISLISHN</sequence>
<dbReference type="CDD" id="cd00051">
    <property type="entry name" value="EFh"/>
    <property type="match status" value="1"/>
</dbReference>
<protein>
    <recommendedName>
        <fullName evidence="1">EF-hand domain-containing protein</fullName>
    </recommendedName>
</protein>
<dbReference type="Gene3D" id="1.10.238.10">
    <property type="entry name" value="EF-hand"/>
    <property type="match status" value="1"/>
</dbReference>
<feature type="domain" description="EF-hand" evidence="1">
    <location>
        <begin position="78"/>
        <end position="113"/>
    </location>
</feature>
<dbReference type="EMBL" id="MN738813">
    <property type="protein sequence ID" value="QHS84790.1"/>
    <property type="molecule type" value="Genomic_DNA"/>
</dbReference>
<dbReference type="GO" id="GO:0005509">
    <property type="term" value="F:calcium ion binding"/>
    <property type="evidence" value="ECO:0007669"/>
    <property type="project" value="InterPro"/>
</dbReference>
<dbReference type="PROSITE" id="PS50222">
    <property type="entry name" value="EF_HAND_2"/>
    <property type="match status" value="2"/>
</dbReference>
<dbReference type="SMART" id="SM00054">
    <property type="entry name" value="EFh"/>
    <property type="match status" value="2"/>
</dbReference>